<dbReference type="Proteomes" id="UP000193570">
    <property type="component" value="Unassembled WGS sequence"/>
</dbReference>
<gene>
    <name evidence="2" type="ORF">ROJ8625_03455</name>
</gene>
<proteinExistence type="predicted"/>
<sequence>MDQGLKEFARRHRQLRRKHRRLARGYVTRLGSNGVIEHQPRRELAGLVVPPIGVLLISFFGFKIVLFSSLGADAYGRHLSALAEGTMVERIGAVLMAADPLTMIATEVVSRLM</sequence>
<feature type="transmembrane region" description="Helical" evidence="1">
    <location>
        <begin position="47"/>
        <end position="71"/>
    </location>
</feature>
<name>A0A1X7A0X2_9RHOB</name>
<reference evidence="2 3" key="1">
    <citation type="submission" date="2017-03" db="EMBL/GenBank/DDBJ databases">
        <authorList>
            <person name="Afonso C.L."/>
            <person name="Miller P.J."/>
            <person name="Scott M.A."/>
            <person name="Spackman E."/>
            <person name="Goraichik I."/>
            <person name="Dimitrov K.M."/>
            <person name="Suarez D.L."/>
            <person name="Swayne D.E."/>
        </authorList>
    </citation>
    <scope>NUCLEOTIDE SEQUENCE [LARGE SCALE GENOMIC DNA]</scope>
    <source>
        <strain evidence="2 3">CECT 8625</strain>
    </source>
</reference>
<dbReference type="EMBL" id="FWFK01000007">
    <property type="protein sequence ID" value="SLN67453.1"/>
    <property type="molecule type" value="Genomic_DNA"/>
</dbReference>
<keyword evidence="3" id="KW-1185">Reference proteome</keyword>
<dbReference type="AlphaFoldDB" id="A0A1X7A0X2"/>
<evidence type="ECO:0000256" key="1">
    <source>
        <dbReference type="SAM" id="Phobius"/>
    </source>
</evidence>
<evidence type="ECO:0000313" key="2">
    <source>
        <dbReference type="EMBL" id="SLN67453.1"/>
    </source>
</evidence>
<protein>
    <submittedName>
        <fullName evidence="2">Uncharacterized protein</fullName>
    </submittedName>
</protein>
<keyword evidence="1" id="KW-0812">Transmembrane</keyword>
<keyword evidence="1" id="KW-0472">Membrane</keyword>
<accession>A0A1X7A0X2</accession>
<organism evidence="2 3">
    <name type="scientific">Roseivivax jejudonensis</name>
    <dbReference type="NCBI Taxonomy" id="1529041"/>
    <lineage>
        <taxon>Bacteria</taxon>
        <taxon>Pseudomonadati</taxon>
        <taxon>Pseudomonadota</taxon>
        <taxon>Alphaproteobacteria</taxon>
        <taxon>Rhodobacterales</taxon>
        <taxon>Roseobacteraceae</taxon>
        <taxon>Roseivivax</taxon>
    </lineage>
</organism>
<keyword evidence="1" id="KW-1133">Transmembrane helix</keyword>
<evidence type="ECO:0000313" key="3">
    <source>
        <dbReference type="Proteomes" id="UP000193570"/>
    </source>
</evidence>